<reference evidence="7" key="2">
    <citation type="submission" date="2020-09" db="EMBL/GenBank/DDBJ databases">
        <authorList>
            <person name="Sun Q."/>
            <person name="Kim S."/>
        </authorList>
    </citation>
    <scope>NUCLEOTIDE SEQUENCE</scope>
    <source>
        <strain evidence="7">KCTC 42590</strain>
    </source>
</reference>
<dbReference type="Pfam" id="PF01266">
    <property type="entry name" value="DAO"/>
    <property type="match status" value="1"/>
</dbReference>
<evidence type="ECO:0000259" key="6">
    <source>
        <dbReference type="Pfam" id="PF01266"/>
    </source>
</evidence>
<dbReference type="AlphaFoldDB" id="A0A919EAK6"/>
<feature type="domain" description="FAD dependent oxidoreductase" evidence="6">
    <location>
        <begin position="5"/>
        <end position="366"/>
    </location>
</feature>
<evidence type="ECO:0000256" key="4">
    <source>
        <dbReference type="ARBA" id="ARBA00023002"/>
    </source>
</evidence>
<proteinExistence type="inferred from homology"/>
<comment type="caution">
    <text evidence="7">The sequence shown here is derived from an EMBL/GenBank/DDBJ whole genome shotgun (WGS) entry which is preliminary data.</text>
</comment>
<evidence type="ECO:0000256" key="1">
    <source>
        <dbReference type="ARBA" id="ARBA00001974"/>
    </source>
</evidence>
<comment type="similarity">
    <text evidence="5">Belongs to the L2HGDH family.</text>
</comment>
<keyword evidence="2" id="KW-0285">Flavoprotein</keyword>
<evidence type="ECO:0000313" key="7">
    <source>
        <dbReference type="EMBL" id="GHF30418.1"/>
    </source>
</evidence>
<dbReference type="Gene3D" id="3.30.9.10">
    <property type="entry name" value="D-Amino Acid Oxidase, subunit A, domain 2"/>
    <property type="match status" value="1"/>
</dbReference>
<reference evidence="7" key="1">
    <citation type="journal article" date="2014" name="Int. J. Syst. Evol. Microbiol.">
        <title>Complete genome sequence of Corynebacterium casei LMG S-19264T (=DSM 44701T), isolated from a smear-ripened cheese.</title>
        <authorList>
            <consortium name="US DOE Joint Genome Institute (JGI-PGF)"/>
            <person name="Walter F."/>
            <person name="Albersmeier A."/>
            <person name="Kalinowski J."/>
            <person name="Ruckert C."/>
        </authorList>
    </citation>
    <scope>NUCLEOTIDE SEQUENCE</scope>
    <source>
        <strain evidence="7">KCTC 42590</strain>
    </source>
</reference>
<dbReference type="EMBL" id="BNCI01000002">
    <property type="protein sequence ID" value="GHF30418.1"/>
    <property type="molecule type" value="Genomic_DNA"/>
</dbReference>
<keyword evidence="3" id="KW-0274">FAD</keyword>
<sequence>MEQADALVIGAGAVGLAVAKHLAEAGREVIVLEAEDAIGTQTSSRNSEVIHAGFYYGTDTLKAKLCVRGKELLYEYCDSRGIAYNRCGKIVTATTDAQIPKLEDYIRQGQMNGVDDLRLMTPEEVRTLEPEVFCKKGLWSPSTGIVDSHAYMLALEGDLTNRGGVVALESRVTGLDVSHQRAGSGDLIVQVDDLKLAAKTVVNCAGLYAPDVARKTKGLSPDHVPTPYYAIGHYYVLSGKAPFSRLIYPIATGLGLGIHVSVDMGGQCKFGPDARWIEGVDYHFDDSRRDEFVRSIKAYYPGLDESRLHKGYTGIRPKIGKPEDGYLDFVINGEQVHGIKGLVNLYGIDSPGLTSSLAIGEYVANMLTQ</sequence>
<dbReference type="InterPro" id="IPR006076">
    <property type="entry name" value="FAD-dep_OxRdtase"/>
</dbReference>
<accession>A0A919EAK6</accession>
<gene>
    <name evidence="7" type="ORF">GCM10017044_27250</name>
</gene>
<evidence type="ECO:0000313" key="8">
    <source>
        <dbReference type="Proteomes" id="UP000630923"/>
    </source>
</evidence>
<dbReference type="SUPFAM" id="SSF51905">
    <property type="entry name" value="FAD/NAD(P)-binding domain"/>
    <property type="match status" value="1"/>
</dbReference>
<dbReference type="PANTHER" id="PTHR43104">
    <property type="entry name" value="L-2-HYDROXYGLUTARATE DEHYDROGENASE, MITOCHONDRIAL"/>
    <property type="match status" value="1"/>
</dbReference>
<dbReference type="PANTHER" id="PTHR43104:SF4">
    <property type="entry name" value="L-2-HYDROXYGLUTARATE DEHYDROGENASE, MITOCHONDRIAL"/>
    <property type="match status" value="1"/>
</dbReference>
<dbReference type="Proteomes" id="UP000630923">
    <property type="component" value="Unassembled WGS sequence"/>
</dbReference>
<dbReference type="Gene3D" id="3.50.50.60">
    <property type="entry name" value="FAD/NAD(P)-binding domain"/>
    <property type="match status" value="1"/>
</dbReference>
<dbReference type="RefSeq" id="WP_191253878.1">
    <property type="nucleotide sequence ID" value="NZ_BNCI01000002.1"/>
</dbReference>
<evidence type="ECO:0000256" key="3">
    <source>
        <dbReference type="ARBA" id="ARBA00022827"/>
    </source>
</evidence>
<dbReference type="InterPro" id="IPR036188">
    <property type="entry name" value="FAD/NAD-bd_sf"/>
</dbReference>
<organism evidence="7 8">
    <name type="scientific">Kordiimonas sediminis</name>
    <dbReference type="NCBI Taxonomy" id="1735581"/>
    <lineage>
        <taxon>Bacteria</taxon>
        <taxon>Pseudomonadati</taxon>
        <taxon>Pseudomonadota</taxon>
        <taxon>Alphaproteobacteria</taxon>
        <taxon>Kordiimonadales</taxon>
        <taxon>Kordiimonadaceae</taxon>
        <taxon>Kordiimonas</taxon>
    </lineage>
</organism>
<evidence type="ECO:0000256" key="5">
    <source>
        <dbReference type="ARBA" id="ARBA00037941"/>
    </source>
</evidence>
<protein>
    <recommendedName>
        <fullName evidence="6">FAD dependent oxidoreductase domain-containing protein</fullName>
    </recommendedName>
</protein>
<keyword evidence="4" id="KW-0560">Oxidoreductase</keyword>
<name>A0A919EAK6_9PROT</name>
<comment type="cofactor">
    <cofactor evidence="1">
        <name>FAD</name>
        <dbReference type="ChEBI" id="CHEBI:57692"/>
    </cofactor>
</comment>
<dbReference type="GO" id="GO:0047545">
    <property type="term" value="F:(S)-2-hydroxyglutarate dehydrogenase activity"/>
    <property type="evidence" value="ECO:0007669"/>
    <property type="project" value="TreeGrafter"/>
</dbReference>
<keyword evidence="8" id="KW-1185">Reference proteome</keyword>
<evidence type="ECO:0000256" key="2">
    <source>
        <dbReference type="ARBA" id="ARBA00022630"/>
    </source>
</evidence>